<reference evidence="1 2" key="1">
    <citation type="submission" date="2018-10" db="EMBL/GenBank/DDBJ databases">
        <authorList>
            <person name="Ekblom R."/>
            <person name="Jareborg N."/>
        </authorList>
    </citation>
    <scope>NUCLEOTIDE SEQUENCE [LARGE SCALE GENOMIC DNA]</scope>
    <source>
        <tissue evidence="1">Muscle</tissue>
    </source>
</reference>
<comment type="caution">
    <text evidence="1">The sequence shown here is derived from an EMBL/GenBank/DDBJ whole genome shotgun (WGS) entry which is preliminary data.</text>
</comment>
<gene>
    <name evidence="1" type="ORF">BN2614_LOCUS1</name>
</gene>
<dbReference type="Proteomes" id="UP000269945">
    <property type="component" value="Unassembled WGS sequence"/>
</dbReference>
<name>A0A9X9MBE1_GULGU</name>
<organism evidence="1 2">
    <name type="scientific">Gulo gulo</name>
    <name type="common">Wolverine</name>
    <name type="synonym">Gluton</name>
    <dbReference type="NCBI Taxonomy" id="48420"/>
    <lineage>
        <taxon>Eukaryota</taxon>
        <taxon>Metazoa</taxon>
        <taxon>Chordata</taxon>
        <taxon>Craniata</taxon>
        <taxon>Vertebrata</taxon>
        <taxon>Euteleostomi</taxon>
        <taxon>Mammalia</taxon>
        <taxon>Eutheria</taxon>
        <taxon>Laurasiatheria</taxon>
        <taxon>Carnivora</taxon>
        <taxon>Caniformia</taxon>
        <taxon>Musteloidea</taxon>
        <taxon>Mustelidae</taxon>
        <taxon>Guloninae</taxon>
        <taxon>Gulo</taxon>
    </lineage>
</organism>
<sequence>MIINSHLSGLWSPNTVNVRKFSGKFKAWNDFTDNKGEKDKSNQGSFIS</sequence>
<dbReference type="EMBL" id="CYRY02045815">
    <property type="protein sequence ID" value="VCX41339.1"/>
    <property type="molecule type" value="Genomic_DNA"/>
</dbReference>
<proteinExistence type="predicted"/>
<dbReference type="AlphaFoldDB" id="A0A9X9MBE1"/>
<evidence type="ECO:0000313" key="1">
    <source>
        <dbReference type="EMBL" id="VCX41339.1"/>
    </source>
</evidence>
<accession>A0A9X9MBE1</accession>
<protein>
    <submittedName>
        <fullName evidence="1">Uncharacterized protein</fullName>
    </submittedName>
</protein>
<evidence type="ECO:0000313" key="2">
    <source>
        <dbReference type="Proteomes" id="UP000269945"/>
    </source>
</evidence>
<keyword evidence="2" id="KW-1185">Reference proteome</keyword>